<dbReference type="AlphaFoldDB" id="A0A5J5BWZ1"/>
<dbReference type="EMBL" id="CM018032">
    <property type="protein sequence ID" value="KAA8547388.1"/>
    <property type="molecule type" value="Genomic_DNA"/>
</dbReference>
<keyword evidence="1" id="KW-0175">Coiled coil</keyword>
<sequence length="301" mass="34413">MDFKKRKEVLYYTSFDSCYQNLHDVPDSNKTWKKYYFFVKGGLENFKDSKLDSGIIRTTPDTLGEEALTRSVLNKTQRGDLKKLLKPDYCPLKVILTQVTLSSTSLITDPPMDFKRRVVSGFRSKVRKRKTIEQTTDGLSKRRVLINEFSSEQTIFDQGVQVGIPEADKSLLDNAKVLHITTALRTTKYESNDLEAQIQLQLMDATKAASRIDNLQKDFEVSSTELAKANSITKDLKKDLVASQRIFEVREKEKGLLQSELEQVKKELENSHSEVEIARQSLAEIKRKAATEVELIKIEAR</sequence>
<evidence type="ECO:0000256" key="1">
    <source>
        <dbReference type="SAM" id="Coils"/>
    </source>
</evidence>
<evidence type="ECO:0000313" key="2">
    <source>
        <dbReference type="EMBL" id="KAA8547388.1"/>
    </source>
</evidence>
<gene>
    <name evidence="2" type="ORF">F0562_003748</name>
</gene>
<feature type="coiled-coil region" evidence="1">
    <location>
        <begin position="254"/>
        <end position="288"/>
    </location>
</feature>
<organism evidence="2 3">
    <name type="scientific">Nyssa sinensis</name>
    <dbReference type="NCBI Taxonomy" id="561372"/>
    <lineage>
        <taxon>Eukaryota</taxon>
        <taxon>Viridiplantae</taxon>
        <taxon>Streptophyta</taxon>
        <taxon>Embryophyta</taxon>
        <taxon>Tracheophyta</taxon>
        <taxon>Spermatophyta</taxon>
        <taxon>Magnoliopsida</taxon>
        <taxon>eudicotyledons</taxon>
        <taxon>Gunneridae</taxon>
        <taxon>Pentapetalae</taxon>
        <taxon>asterids</taxon>
        <taxon>Cornales</taxon>
        <taxon>Nyssaceae</taxon>
        <taxon>Nyssa</taxon>
    </lineage>
</organism>
<name>A0A5J5BWZ1_9ASTE</name>
<reference evidence="2 3" key="1">
    <citation type="submission" date="2019-09" db="EMBL/GenBank/DDBJ databases">
        <title>A chromosome-level genome assembly of the Chinese tupelo Nyssa sinensis.</title>
        <authorList>
            <person name="Yang X."/>
            <person name="Kang M."/>
            <person name="Yang Y."/>
            <person name="Xiong H."/>
            <person name="Wang M."/>
            <person name="Zhang Z."/>
            <person name="Wang Z."/>
            <person name="Wu H."/>
            <person name="Ma T."/>
            <person name="Liu J."/>
            <person name="Xi Z."/>
        </authorList>
    </citation>
    <scope>NUCLEOTIDE SEQUENCE [LARGE SCALE GENOMIC DNA]</scope>
    <source>
        <strain evidence="2">J267</strain>
        <tissue evidence="2">Leaf</tissue>
    </source>
</reference>
<proteinExistence type="predicted"/>
<dbReference type="Proteomes" id="UP000325577">
    <property type="component" value="Linkage Group LG1"/>
</dbReference>
<evidence type="ECO:0000313" key="3">
    <source>
        <dbReference type="Proteomes" id="UP000325577"/>
    </source>
</evidence>
<protein>
    <submittedName>
        <fullName evidence="2">Uncharacterized protein</fullName>
    </submittedName>
</protein>
<accession>A0A5J5BWZ1</accession>
<keyword evidence="3" id="KW-1185">Reference proteome</keyword>